<dbReference type="EMBL" id="JBHULH010000004">
    <property type="protein sequence ID" value="MFD2567912.1"/>
    <property type="molecule type" value="Genomic_DNA"/>
</dbReference>
<feature type="signal peptide" evidence="1">
    <location>
        <begin position="1"/>
        <end position="23"/>
    </location>
</feature>
<protein>
    <recommendedName>
        <fullName evidence="4">Lipoprotein</fullName>
    </recommendedName>
</protein>
<dbReference type="PROSITE" id="PS51257">
    <property type="entry name" value="PROKAR_LIPOPROTEIN"/>
    <property type="match status" value="1"/>
</dbReference>
<proteinExistence type="predicted"/>
<keyword evidence="1" id="KW-0732">Signal</keyword>
<sequence length="382" mass="43220">MKTSLFKKALLACFIFVVSSLMISCESNDDTAAPTNNRSFRASVNSIISQNATTNNPNDLDHIDELLEEFECFDFVFPLDVTDGTTTTTINNYIELYDFYENLSGNAQPNFVYPIQIELEDGTQQTINNQTELEAAFLDCIGNIVDECFTFNFPLTLTDGSGNNTTVNNEAELFAFYQNLPMDAEPDFVYPFTVTKTSDNSVVTINSDEDFDDVYEDCFGIEDCGDFEEFDCFTFQYPISATSAAGGDVTITSDQELEAYFDALGDDEEPQFSFPITIVLDDGTEKQINSLEELEDEFYACYDDEFEIEDCFTFNYPLTLVKENGDTVTVNSDDEFESFIDGLGNDEEFNFQYPFSVTLQNGQTQEVNNEDEFFQLFDDCED</sequence>
<reference evidence="3" key="1">
    <citation type="journal article" date="2019" name="Int. J. Syst. Evol. Microbiol.">
        <title>The Global Catalogue of Microorganisms (GCM) 10K type strain sequencing project: providing services to taxonomists for standard genome sequencing and annotation.</title>
        <authorList>
            <consortium name="The Broad Institute Genomics Platform"/>
            <consortium name="The Broad Institute Genome Sequencing Center for Infectious Disease"/>
            <person name="Wu L."/>
            <person name="Ma J."/>
        </authorList>
    </citation>
    <scope>NUCLEOTIDE SEQUENCE [LARGE SCALE GENOMIC DNA]</scope>
    <source>
        <strain evidence="3">KCTC 52127</strain>
    </source>
</reference>
<keyword evidence="3" id="KW-1185">Reference proteome</keyword>
<name>A0ABW5LSZ7_9FLAO</name>
<accession>A0ABW5LSZ7</accession>
<feature type="chain" id="PRO_5046401381" description="Lipoprotein" evidence="1">
    <location>
        <begin position="24"/>
        <end position="382"/>
    </location>
</feature>
<comment type="caution">
    <text evidence="2">The sequence shown here is derived from an EMBL/GenBank/DDBJ whole genome shotgun (WGS) entry which is preliminary data.</text>
</comment>
<evidence type="ECO:0008006" key="4">
    <source>
        <dbReference type="Google" id="ProtNLM"/>
    </source>
</evidence>
<evidence type="ECO:0000313" key="3">
    <source>
        <dbReference type="Proteomes" id="UP001597508"/>
    </source>
</evidence>
<evidence type="ECO:0000256" key="1">
    <source>
        <dbReference type="SAM" id="SignalP"/>
    </source>
</evidence>
<dbReference type="RefSeq" id="WP_379666618.1">
    <property type="nucleotide sequence ID" value="NZ_JBHULH010000004.1"/>
</dbReference>
<dbReference type="Proteomes" id="UP001597508">
    <property type="component" value="Unassembled WGS sequence"/>
</dbReference>
<organism evidence="2 3">
    <name type="scientific">Pseudotenacibaculum haliotis</name>
    <dbReference type="NCBI Taxonomy" id="1862138"/>
    <lineage>
        <taxon>Bacteria</taxon>
        <taxon>Pseudomonadati</taxon>
        <taxon>Bacteroidota</taxon>
        <taxon>Flavobacteriia</taxon>
        <taxon>Flavobacteriales</taxon>
        <taxon>Flavobacteriaceae</taxon>
        <taxon>Pseudotenacibaculum</taxon>
    </lineage>
</organism>
<evidence type="ECO:0000313" key="2">
    <source>
        <dbReference type="EMBL" id="MFD2567912.1"/>
    </source>
</evidence>
<gene>
    <name evidence="2" type="ORF">ACFSRZ_11050</name>
</gene>